<keyword evidence="1" id="KW-0677">Repeat</keyword>
<feature type="coiled-coil region" evidence="4">
    <location>
        <begin position="594"/>
        <end position="621"/>
    </location>
</feature>
<evidence type="ECO:0000256" key="1">
    <source>
        <dbReference type="ARBA" id="ARBA00022737"/>
    </source>
</evidence>
<dbReference type="OrthoDB" id="1410009at2759"/>
<dbReference type="AlphaFoldDB" id="A0A0C9WJD0"/>
<feature type="compositionally biased region" description="Basic and acidic residues" evidence="5">
    <location>
        <begin position="101"/>
        <end position="123"/>
    </location>
</feature>
<organism evidence="7 8">
    <name type="scientific">Laccaria amethystina LaAM-08-1</name>
    <dbReference type="NCBI Taxonomy" id="1095629"/>
    <lineage>
        <taxon>Eukaryota</taxon>
        <taxon>Fungi</taxon>
        <taxon>Dikarya</taxon>
        <taxon>Basidiomycota</taxon>
        <taxon>Agaricomycotina</taxon>
        <taxon>Agaricomycetes</taxon>
        <taxon>Agaricomycetidae</taxon>
        <taxon>Agaricales</taxon>
        <taxon>Agaricineae</taxon>
        <taxon>Hydnangiaceae</taxon>
        <taxon>Laccaria</taxon>
    </lineage>
</organism>
<keyword evidence="8" id="KW-1185">Reference proteome</keyword>
<keyword evidence="4" id="KW-0175">Coiled coil</keyword>
<dbReference type="PANTHER" id="PTHR45885">
    <property type="entry name" value="CELL DIVISION CYCLE 5-LIKE PROTEIN"/>
    <property type="match status" value="1"/>
</dbReference>
<dbReference type="EMBL" id="KN838791">
    <property type="protein sequence ID" value="KIJ94479.1"/>
    <property type="molecule type" value="Genomic_DNA"/>
</dbReference>
<evidence type="ECO:0000313" key="7">
    <source>
        <dbReference type="EMBL" id="KIJ94479.1"/>
    </source>
</evidence>
<evidence type="ECO:0000256" key="3">
    <source>
        <dbReference type="ARBA" id="ARBA00023242"/>
    </source>
</evidence>
<evidence type="ECO:0000313" key="8">
    <source>
        <dbReference type="Proteomes" id="UP000054477"/>
    </source>
</evidence>
<protein>
    <submittedName>
        <fullName evidence="7">Unplaced genomic scaffold K443scaffold_256, whole genome shotgun sequence</fullName>
    </submittedName>
</protein>
<feature type="region of interest" description="Disordered" evidence="5">
    <location>
        <begin position="375"/>
        <end position="395"/>
    </location>
</feature>
<evidence type="ECO:0000259" key="6">
    <source>
        <dbReference type="PROSITE" id="PS51294"/>
    </source>
</evidence>
<dbReference type="InterPro" id="IPR017930">
    <property type="entry name" value="Myb_dom"/>
</dbReference>
<dbReference type="InterPro" id="IPR021786">
    <property type="entry name" value="Cdc5p/Cef1_C"/>
</dbReference>
<feature type="compositionally biased region" description="Basic and acidic residues" evidence="5">
    <location>
        <begin position="377"/>
        <end position="395"/>
    </location>
</feature>
<feature type="domain" description="HTH myb-type" evidence="6">
    <location>
        <begin position="1"/>
        <end position="37"/>
    </location>
</feature>
<name>A0A0C9WJD0_9AGAR</name>
<dbReference type="GO" id="GO:0000974">
    <property type="term" value="C:Prp19 complex"/>
    <property type="evidence" value="ECO:0007669"/>
    <property type="project" value="InterPro"/>
</dbReference>
<dbReference type="GO" id="GO:0005681">
    <property type="term" value="C:spliceosomal complex"/>
    <property type="evidence" value="ECO:0007669"/>
    <property type="project" value="TreeGrafter"/>
</dbReference>
<gene>
    <name evidence="7" type="ORF">K443DRAFT_134733</name>
</gene>
<reference evidence="7 8" key="1">
    <citation type="submission" date="2014-04" db="EMBL/GenBank/DDBJ databases">
        <authorList>
            <consortium name="DOE Joint Genome Institute"/>
            <person name="Kuo A."/>
            <person name="Kohler A."/>
            <person name="Nagy L.G."/>
            <person name="Floudas D."/>
            <person name="Copeland A."/>
            <person name="Barry K.W."/>
            <person name="Cichocki N."/>
            <person name="Veneault-Fourrey C."/>
            <person name="LaButti K."/>
            <person name="Lindquist E.A."/>
            <person name="Lipzen A."/>
            <person name="Lundell T."/>
            <person name="Morin E."/>
            <person name="Murat C."/>
            <person name="Sun H."/>
            <person name="Tunlid A."/>
            <person name="Henrissat B."/>
            <person name="Grigoriev I.V."/>
            <person name="Hibbett D.S."/>
            <person name="Martin F."/>
            <person name="Nordberg H.P."/>
            <person name="Cantor M.N."/>
            <person name="Hua S.X."/>
        </authorList>
    </citation>
    <scope>NUCLEOTIDE SEQUENCE [LARGE SCALE GENOMIC DNA]</scope>
    <source>
        <strain evidence="7 8">LaAM-08-1</strain>
    </source>
</reference>
<evidence type="ECO:0000256" key="2">
    <source>
        <dbReference type="ARBA" id="ARBA00023125"/>
    </source>
</evidence>
<feature type="region of interest" description="Disordered" evidence="5">
    <location>
        <begin position="84"/>
        <end position="156"/>
    </location>
</feature>
<keyword evidence="2" id="KW-0238">DNA-binding</keyword>
<dbReference type="HOGENOM" id="CLU_009082_0_0_1"/>
<evidence type="ECO:0000256" key="5">
    <source>
        <dbReference type="SAM" id="MobiDB-lite"/>
    </source>
</evidence>
<reference evidence="8" key="2">
    <citation type="submission" date="2015-01" db="EMBL/GenBank/DDBJ databases">
        <title>Evolutionary Origins and Diversification of the Mycorrhizal Mutualists.</title>
        <authorList>
            <consortium name="DOE Joint Genome Institute"/>
            <consortium name="Mycorrhizal Genomics Consortium"/>
            <person name="Kohler A."/>
            <person name="Kuo A."/>
            <person name="Nagy L.G."/>
            <person name="Floudas D."/>
            <person name="Copeland A."/>
            <person name="Barry K.W."/>
            <person name="Cichocki N."/>
            <person name="Veneault-Fourrey C."/>
            <person name="LaButti K."/>
            <person name="Lindquist E.A."/>
            <person name="Lipzen A."/>
            <person name="Lundell T."/>
            <person name="Morin E."/>
            <person name="Murat C."/>
            <person name="Riley R."/>
            <person name="Ohm R."/>
            <person name="Sun H."/>
            <person name="Tunlid A."/>
            <person name="Henrissat B."/>
            <person name="Grigoriev I.V."/>
            <person name="Hibbett D.S."/>
            <person name="Martin F."/>
        </authorList>
    </citation>
    <scope>NUCLEOTIDE SEQUENCE [LARGE SCALE GENOMIC DNA]</scope>
    <source>
        <strain evidence="8">LaAM-08-1</strain>
    </source>
</reference>
<keyword evidence="3" id="KW-0539">Nucleus</keyword>
<proteinExistence type="predicted"/>
<dbReference type="GO" id="GO:0003677">
    <property type="term" value="F:DNA binding"/>
    <property type="evidence" value="ECO:0007669"/>
    <property type="project" value="UniProtKB-KW"/>
</dbReference>
<evidence type="ECO:0000256" key="4">
    <source>
        <dbReference type="SAM" id="Coils"/>
    </source>
</evidence>
<dbReference type="GO" id="GO:0000398">
    <property type="term" value="P:mRNA splicing, via spliceosome"/>
    <property type="evidence" value="ECO:0007669"/>
    <property type="project" value="InterPro"/>
</dbReference>
<dbReference type="Proteomes" id="UP000054477">
    <property type="component" value="Unassembled WGS sequence"/>
</dbReference>
<feature type="region of interest" description="Disordered" evidence="5">
    <location>
        <begin position="175"/>
        <end position="195"/>
    </location>
</feature>
<dbReference type="PANTHER" id="PTHR45885:SF1">
    <property type="entry name" value="CELL DIVISION CYCLE 5-LIKE PROTEIN"/>
    <property type="match status" value="1"/>
</dbReference>
<dbReference type="STRING" id="1095629.A0A0C9WJD0"/>
<feature type="compositionally biased region" description="Basic and acidic residues" evidence="5">
    <location>
        <begin position="184"/>
        <end position="193"/>
    </location>
</feature>
<dbReference type="InterPro" id="IPR047242">
    <property type="entry name" value="CDC5L/Cef1"/>
</dbReference>
<sequence>MTRIIIKGGQARILSLLVRKTPKQCNTRWYEWLDPSIKKTEWSKVRIPMPTQWRTGAIIVGRTAIQCLERYLKLLDEAQAKDNEELGLTGPSGDAGPSADEIGRLRPGEIDPDPETKVARPDPVDMDEDEKEMSSEARARLANTQGRKEKRKARERQLEEARRLAVLQKKRELKAAGIMKRQRKNDAGKEGEGASHPTRFIAARDAQIRKLKEAESIGRRRKLVLPTAQVGGAELEDIVKIGQGGENAKALVGSGSLLSDYEGLDAARMARAPRTAPQWAFTPNLLATPLRDNADLSAFTPRTVSGSGVLSTPLRDNLSINPGDYLISGDTPRDQRLWITSAKRVLKAGFLSLPKPENNFELVVPEDEEVDQTEMAPLHEEDAAERDARLGRAREEQERKALARRSQVVQLNLPRPANVDDDAEYTQVQHLINAELVLLMHYDAIVYPIPGTTTPGAAQTTYEIPADEDIQAAKMAIHLELSSAVGFPNANLDRLREGLLALSKAETVDEEVSWARPRQQLAYDAASKTWTDTTTMSLEAHAEGYSFLMNESSRAHALAKHITDAFEKLQNAQVDFESFSRLRINESAIGPQRVASLKEEVEQLERRELLLQERYTELEVERKESETRVGVEERLMADAEAFNEANLAEIDGIKT</sequence>
<accession>A0A0C9WJD0</accession>
<dbReference type="Pfam" id="PF11831">
    <property type="entry name" value="Myb_Cef"/>
    <property type="match status" value="1"/>
</dbReference>
<dbReference type="SUPFAM" id="SSF46689">
    <property type="entry name" value="Homeodomain-like"/>
    <property type="match status" value="1"/>
</dbReference>
<dbReference type="InterPro" id="IPR009057">
    <property type="entry name" value="Homeodomain-like_sf"/>
</dbReference>
<dbReference type="PROSITE" id="PS51294">
    <property type="entry name" value="HTH_MYB"/>
    <property type="match status" value="1"/>
</dbReference>